<reference evidence="3 4" key="1">
    <citation type="submission" date="2024-05" db="EMBL/GenBank/DDBJ databases">
        <title>Three bacterial strains, DH-69, EH-24, and ECK-19 isolated from coastal sediments.</title>
        <authorList>
            <person name="Ye Y.-Q."/>
            <person name="Du Z.-J."/>
        </authorList>
    </citation>
    <scope>NUCLEOTIDE SEQUENCE [LARGE SCALE GENOMIC DNA]</scope>
    <source>
        <strain evidence="3 4">ECK-19</strain>
    </source>
</reference>
<dbReference type="RefSeq" id="WP_369312458.1">
    <property type="nucleotide sequence ID" value="NZ_JBEHZE010000001.1"/>
</dbReference>
<evidence type="ECO:0000259" key="2">
    <source>
        <dbReference type="Pfam" id="PF09313"/>
    </source>
</evidence>
<feature type="domain" description="TehB/YeaR-like" evidence="2">
    <location>
        <begin position="14"/>
        <end position="88"/>
    </location>
</feature>
<dbReference type="EMBL" id="JBEHZE010000001">
    <property type="protein sequence ID" value="MEX6632535.1"/>
    <property type="molecule type" value="Genomic_DNA"/>
</dbReference>
<evidence type="ECO:0000256" key="1">
    <source>
        <dbReference type="SAM" id="MobiDB-lite"/>
    </source>
</evidence>
<evidence type="ECO:0000313" key="3">
    <source>
        <dbReference type="EMBL" id="MEX6632535.1"/>
    </source>
</evidence>
<dbReference type="Pfam" id="PF09313">
    <property type="entry name" value="TehB-like"/>
    <property type="match status" value="1"/>
</dbReference>
<organism evidence="3 4">
    <name type="scientific">Hyphococcus lacteus</name>
    <dbReference type="NCBI Taxonomy" id="3143536"/>
    <lineage>
        <taxon>Bacteria</taxon>
        <taxon>Pseudomonadati</taxon>
        <taxon>Pseudomonadota</taxon>
        <taxon>Alphaproteobacteria</taxon>
        <taxon>Parvularculales</taxon>
        <taxon>Parvularculaceae</taxon>
        <taxon>Hyphococcus</taxon>
    </lineage>
</organism>
<dbReference type="Gene3D" id="2.60.120.10">
    <property type="entry name" value="Jelly Rolls"/>
    <property type="match status" value="1"/>
</dbReference>
<evidence type="ECO:0000313" key="4">
    <source>
        <dbReference type="Proteomes" id="UP001560685"/>
    </source>
</evidence>
<name>A0ABV3Z189_9PROT</name>
<proteinExistence type="predicted"/>
<dbReference type="InterPro" id="IPR015392">
    <property type="entry name" value="TehB/YeaR-like_dom"/>
</dbReference>
<accession>A0ABV3Z189</accession>
<feature type="region of interest" description="Disordered" evidence="1">
    <location>
        <begin position="1"/>
        <end position="34"/>
    </location>
</feature>
<gene>
    <name evidence="3" type="ORF">ABFZ84_03150</name>
</gene>
<keyword evidence="4" id="KW-1185">Reference proteome</keyword>
<dbReference type="InterPro" id="IPR014710">
    <property type="entry name" value="RmlC-like_jellyroll"/>
</dbReference>
<comment type="caution">
    <text evidence="3">The sequence shown here is derived from an EMBL/GenBank/DDBJ whole genome shotgun (WGS) entry which is preliminary data.</text>
</comment>
<dbReference type="SUPFAM" id="SSF51197">
    <property type="entry name" value="Clavaminate synthase-like"/>
    <property type="match status" value="1"/>
</dbReference>
<sequence length="92" mass="10386">MHQSLPDHVTRYAETPVFTETTTPSKLTGDHNTKPGVWGKLVVISGVLDYVVPGPPEERKTIREGDFGIIEPEIFHHVQLSGPVQFQVEFYR</sequence>
<dbReference type="Proteomes" id="UP001560685">
    <property type="component" value="Unassembled WGS sequence"/>
</dbReference>
<protein>
    <submittedName>
        <fullName evidence="3">DUF1971 domain-containing protein</fullName>
    </submittedName>
</protein>